<keyword evidence="4 15" id="KW-0378">Hydrolase</keyword>
<comment type="catalytic activity">
    <reaction evidence="14">
        <text>ATP + H2O = ADP + phosphate + H(+)</text>
        <dbReference type="Rhea" id="RHEA:13065"/>
        <dbReference type="ChEBI" id="CHEBI:15377"/>
        <dbReference type="ChEBI" id="CHEBI:15378"/>
        <dbReference type="ChEBI" id="CHEBI:30616"/>
        <dbReference type="ChEBI" id="CHEBI:43474"/>
        <dbReference type="ChEBI" id="CHEBI:456216"/>
        <dbReference type="EC" id="5.6.2.4"/>
    </reaction>
</comment>
<dbReference type="Gene3D" id="1.10.486.10">
    <property type="entry name" value="PCRA, domain 4"/>
    <property type="match status" value="1"/>
</dbReference>
<evidence type="ECO:0000256" key="1">
    <source>
        <dbReference type="ARBA" id="ARBA00022722"/>
    </source>
</evidence>
<evidence type="ECO:0000256" key="4">
    <source>
        <dbReference type="ARBA" id="ARBA00022801"/>
    </source>
</evidence>
<keyword evidence="8" id="KW-0238">DNA-binding</keyword>
<feature type="binding site" evidence="15">
    <location>
        <begin position="39"/>
        <end position="46"/>
    </location>
    <ligand>
        <name>ATP</name>
        <dbReference type="ChEBI" id="CHEBI:30616"/>
    </ligand>
</feature>
<evidence type="ECO:0000259" key="17">
    <source>
        <dbReference type="PROSITE" id="PS51198"/>
    </source>
</evidence>
<evidence type="ECO:0000313" key="20">
    <source>
        <dbReference type="Proteomes" id="UP000582090"/>
    </source>
</evidence>
<evidence type="ECO:0000256" key="2">
    <source>
        <dbReference type="ARBA" id="ARBA00022741"/>
    </source>
</evidence>
<keyword evidence="7 15" id="KW-0067">ATP-binding</keyword>
<evidence type="ECO:0000256" key="16">
    <source>
        <dbReference type="SAM" id="MobiDB-lite"/>
    </source>
</evidence>
<dbReference type="GO" id="GO:0000725">
    <property type="term" value="P:recombinational repair"/>
    <property type="evidence" value="ECO:0007669"/>
    <property type="project" value="TreeGrafter"/>
</dbReference>
<feature type="domain" description="UvrD-like helicase ATP-binding" evidence="17">
    <location>
        <begin position="18"/>
        <end position="504"/>
    </location>
</feature>
<proteinExistence type="predicted"/>
<dbReference type="AlphaFoldDB" id="A0A7W6CXV8"/>
<feature type="domain" description="UvrD-like helicase C-terminal" evidence="18">
    <location>
        <begin position="529"/>
        <end position="812"/>
    </location>
</feature>
<dbReference type="Proteomes" id="UP000582090">
    <property type="component" value="Unassembled WGS sequence"/>
</dbReference>
<dbReference type="Gene3D" id="3.90.320.10">
    <property type="match status" value="1"/>
</dbReference>
<dbReference type="EMBL" id="JACIDW010000004">
    <property type="protein sequence ID" value="MBB3964461.1"/>
    <property type="molecule type" value="Genomic_DNA"/>
</dbReference>
<dbReference type="InterPro" id="IPR014151">
    <property type="entry name" value="DNA_helicase_AddA"/>
</dbReference>
<dbReference type="InterPro" id="IPR000212">
    <property type="entry name" value="DNA_helicase_UvrD/REP"/>
</dbReference>
<dbReference type="InterPro" id="IPR011604">
    <property type="entry name" value="PDDEXK-like_dom_sf"/>
</dbReference>
<dbReference type="Pfam" id="PF13361">
    <property type="entry name" value="UvrD_C"/>
    <property type="match status" value="1"/>
</dbReference>
<evidence type="ECO:0000256" key="15">
    <source>
        <dbReference type="PROSITE-ProRule" id="PRU00560"/>
    </source>
</evidence>
<evidence type="ECO:0000256" key="11">
    <source>
        <dbReference type="ARBA" id="ARBA00034617"/>
    </source>
</evidence>
<evidence type="ECO:0000256" key="8">
    <source>
        <dbReference type="ARBA" id="ARBA00023125"/>
    </source>
</evidence>
<evidence type="ECO:0000259" key="18">
    <source>
        <dbReference type="PROSITE" id="PS51217"/>
    </source>
</evidence>
<dbReference type="InterPro" id="IPR014016">
    <property type="entry name" value="UvrD-like_ATP-bd"/>
</dbReference>
<evidence type="ECO:0000256" key="7">
    <source>
        <dbReference type="ARBA" id="ARBA00022840"/>
    </source>
</evidence>
<keyword evidence="1" id="KW-0540">Nuclease</keyword>
<dbReference type="EC" id="5.6.2.4" evidence="12"/>
<sequence length="1184" mass="130678">MMSDETALPEGDDPQDWTSWTTVQQSIASDPRRSAWVSANAGSGKTHVLTQRVIRLLLSGARPSAILCLTYTKAAASEMSNRVFDRLAEWAVLSDEELRKRIAQIEGTPPDVLKLAEARRLFAKALETPGGLKIQTIHAFCEALLHQFPLEANVAGHFSVLDDRAAATLLADARRSLLTATTPEEDRALADAFSYVLNLGDESGLETLLGEIVANRNAIKAFTQAADQNDGLDNVLRAELGLSEGDTELAIAGQYWPLPGLAGGTLSLYLELADSKGGAKAQDVASALKSVVRETDILRRIPTLEKIFLKTDGEPKSDGQFTVKAMLAQAPELADAIAAARAHVVSCRDRLKIVRMFDATRAALVLADRLNRDYDDLKKQRSQLDFEDLITRTADLLNKSDVGPWIHYKLDQGIDHILVDEAQDTSPIQWSVIQSLAEDFFSGESARDVVRTLFAVGDEKQSIYSFQGARPERFSEESRRTRQRVSQSGRDFSSVRLPLSFRSTSDVLAAVDHIFTPPDNARGLSAVGEPVVHRSNRIGHPGAVDLWEMIAPEVAIKDEDWTAPFDATPESAPAAILARRMAHTIDMMVGKKTIIEKGKERLIEAGDILVLVRKRDAFVNALTRALKRRGNIPVAGADRLRLTSHIAIQDLVALGRFLLLPEDDLSLAAVMKSPLFDLSEDDIFAVAALRDDGQSVWAHLQAYAADGNERLGAVVTRLRLFLEESKSLPVHDFYARVLGVHGGRRQFLARLGTEASDILDEFLTFTLDHETAALPGLQSFISTLELEAPVVKREQDKGRNEVRIMTVHASKGLEAPIVFLVDGGSKAFTHSHMPKLRLLEQSGDRPPLPVWVPLGDLSNSLTQADAARIQVLAEEEYRRLLYVAMTRAADQLIVCGYRGVRLNTDTWHAMITAAMDDSHPHVEAATFSGPDGDWQGVEWRVPTMERMFERADHVEQTAARDALPFDLNRPLPPQKKLPRPLSPSGAGTIIDEEADNLLVASPLFTDKPKSDRALQKGRLLHRMLQTLPEIPLAERPDAARRYAERAARFWPQDERDRLIDSVLKLLDVPDLQPVFEAHAQAEVSIMGTLALDGRDYAVSGRVDRLAVLDDRVVILDYKTNRVPPETAEAIPFAHRAQLAIYQTIMAPLYPGKRIDCMLVYTENGSVHTLTPEAMALALAQLKTK</sequence>
<keyword evidence="10" id="KW-0413">Isomerase</keyword>
<dbReference type="GO" id="GO:0033202">
    <property type="term" value="C:DNA helicase complex"/>
    <property type="evidence" value="ECO:0007669"/>
    <property type="project" value="TreeGrafter"/>
</dbReference>
<dbReference type="InterPro" id="IPR014017">
    <property type="entry name" value="DNA_helicase_UvrD-like_C"/>
</dbReference>
<dbReference type="NCBIfam" id="TIGR02784">
    <property type="entry name" value="addA_alphas"/>
    <property type="match status" value="1"/>
</dbReference>
<dbReference type="PROSITE" id="PS51198">
    <property type="entry name" value="UVRD_HELICASE_ATP_BIND"/>
    <property type="match status" value="1"/>
</dbReference>
<feature type="region of interest" description="Disordered" evidence="16">
    <location>
        <begin position="959"/>
        <end position="988"/>
    </location>
</feature>
<keyword evidence="2 15" id="KW-0547">Nucleotide-binding</keyword>
<dbReference type="PANTHER" id="PTHR11070">
    <property type="entry name" value="UVRD / RECB / PCRA DNA HELICASE FAMILY MEMBER"/>
    <property type="match status" value="1"/>
</dbReference>
<dbReference type="InterPro" id="IPR027417">
    <property type="entry name" value="P-loop_NTPase"/>
</dbReference>
<keyword evidence="20" id="KW-1185">Reference proteome</keyword>
<dbReference type="Gene3D" id="3.40.50.300">
    <property type="entry name" value="P-loop containing nucleotide triphosphate hydrolases"/>
    <property type="match status" value="4"/>
</dbReference>
<keyword evidence="3" id="KW-0227">DNA damage</keyword>
<evidence type="ECO:0000256" key="13">
    <source>
        <dbReference type="ARBA" id="ARBA00034923"/>
    </source>
</evidence>
<evidence type="ECO:0000256" key="3">
    <source>
        <dbReference type="ARBA" id="ARBA00022763"/>
    </source>
</evidence>
<organism evidence="19 20">
    <name type="scientific">Rhizobium metallidurans</name>
    <dbReference type="NCBI Taxonomy" id="1265931"/>
    <lineage>
        <taxon>Bacteria</taxon>
        <taxon>Pseudomonadati</taxon>
        <taxon>Pseudomonadota</taxon>
        <taxon>Alphaproteobacteria</taxon>
        <taxon>Hyphomicrobiales</taxon>
        <taxon>Rhizobiaceae</taxon>
        <taxon>Rhizobium/Agrobacterium group</taxon>
        <taxon>Rhizobium</taxon>
    </lineage>
</organism>
<keyword evidence="9" id="KW-0234">DNA repair</keyword>
<keyword evidence="5 15" id="KW-0347">Helicase</keyword>
<dbReference type="GO" id="GO:0005524">
    <property type="term" value="F:ATP binding"/>
    <property type="evidence" value="ECO:0007669"/>
    <property type="project" value="UniProtKB-UniRule"/>
</dbReference>
<keyword evidence="6" id="KW-0269">Exonuclease</keyword>
<comment type="caution">
    <text evidence="19">The sequence shown here is derived from an EMBL/GenBank/DDBJ whole genome shotgun (WGS) entry which is preliminary data.</text>
</comment>
<evidence type="ECO:0000313" key="19">
    <source>
        <dbReference type="EMBL" id="MBB3964461.1"/>
    </source>
</evidence>
<dbReference type="GO" id="GO:0004527">
    <property type="term" value="F:exonuclease activity"/>
    <property type="evidence" value="ECO:0007669"/>
    <property type="project" value="UniProtKB-KW"/>
</dbReference>
<evidence type="ECO:0000256" key="10">
    <source>
        <dbReference type="ARBA" id="ARBA00023235"/>
    </source>
</evidence>
<dbReference type="InterPro" id="IPR038726">
    <property type="entry name" value="PDDEXK_AddAB-type"/>
</dbReference>
<gene>
    <name evidence="19" type="ORF">GGQ67_002118</name>
</gene>
<dbReference type="SUPFAM" id="SSF52540">
    <property type="entry name" value="P-loop containing nucleoside triphosphate hydrolases"/>
    <property type="match status" value="1"/>
</dbReference>
<dbReference type="GO" id="GO:0005829">
    <property type="term" value="C:cytosol"/>
    <property type="evidence" value="ECO:0007669"/>
    <property type="project" value="TreeGrafter"/>
</dbReference>
<comment type="catalytic activity">
    <reaction evidence="11">
        <text>Couples ATP hydrolysis with the unwinding of duplex DNA by translocating in the 3'-5' direction.</text>
        <dbReference type="EC" id="5.6.2.4"/>
    </reaction>
</comment>
<dbReference type="GO" id="GO:0043138">
    <property type="term" value="F:3'-5' DNA helicase activity"/>
    <property type="evidence" value="ECO:0007669"/>
    <property type="project" value="UniProtKB-EC"/>
</dbReference>
<dbReference type="Pfam" id="PF12705">
    <property type="entry name" value="PDDEXK_1"/>
    <property type="match status" value="1"/>
</dbReference>
<dbReference type="GO" id="GO:0003677">
    <property type="term" value="F:DNA binding"/>
    <property type="evidence" value="ECO:0007669"/>
    <property type="project" value="UniProtKB-KW"/>
</dbReference>
<dbReference type="InterPro" id="IPR011335">
    <property type="entry name" value="Restrct_endonuc-II-like"/>
</dbReference>
<reference evidence="19 20" key="1">
    <citation type="submission" date="2020-08" db="EMBL/GenBank/DDBJ databases">
        <title>Genomic Encyclopedia of Type Strains, Phase IV (KMG-IV): sequencing the most valuable type-strain genomes for metagenomic binning, comparative biology and taxonomic classification.</title>
        <authorList>
            <person name="Goeker M."/>
        </authorList>
    </citation>
    <scope>NUCLEOTIDE SEQUENCE [LARGE SCALE GENOMIC DNA]</scope>
    <source>
        <strain evidence="19 20">DSM 26575</strain>
    </source>
</reference>
<name>A0A7W6CXV8_9HYPH</name>
<evidence type="ECO:0000256" key="12">
    <source>
        <dbReference type="ARBA" id="ARBA00034808"/>
    </source>
</evidence>
<dbReference type="SUPFAM" id="SSF52980">
    <property type="entry name" value="Restriction endonuclease-like"/>
    <property type="match status" value="1"/>
</dbReference>
<evidence type="ECO:0000256" key="5">
    <source>
        <dbReference type="ARBA" id="ARBA00022806"/>
    </source>
</evidence>
<accession>A0A7W6CXV8</accession>
<dbReference type="PROSITE" id="PS51217">
    <property type="entry name" value="UVRD_HELICASE_CTER"/>
    <property type="match status" value="1"/>
</dbReference>
<protein>
    <recommendedName>
        <fullName evidence="12">DNA 3'-5' helicase</fullName>
        <ecNumber evidence="12">5.6.2.4</ecNumber>
    </recommendedName>
    <alternativeName>
        <fullName evidence="13">DNA 3'-5' helicase II</fullName>
    </alternativeName>
</protein>
<dbReference type="Pfam" id="PF00580">
    <property type="entry name" value="UvrD-helicase"/>
    <property type="match status" value="1"/>
</dbReference>
<dbReference type="PANTHER" id="PTHR11070:SF2">
    <property type="entry name" value="ATP-DEPENDENT DNA HELICASE SRS2"/>
    <property type="match status" value="1"/>
</dbReference>
<evidence type="ECO:0000256" key="6">
    <source>
        <dbReference type="ARBA" id="ARBA00022839"/>
    </source>
</evidence>
<evidence type="ECO:0000256" key="14">
    <source>
        <dbReference type="ARBA" id="ARBA00048988"/>
    </source>
</evidence>
<evidence type="ECO:0000256" key="9">
    <source>
        <dbReference type="ARBA" id="ARBA00023204"/>
    </source>
</evidence>